<evidence type="ECO:0000313" key="1">
    <source>
        <dbReference type="EMBL" id="GJT53771.1"/>
    </source>
</evidence>
<dbReference type="PANTHER" id="PTHR33710:SF77">
    <property type="entry name" value="DNASE I-LIKE SUPERFAMILY PROTEIN"/>
    <property type="match status" value="1"/>
</dbReference>
<dbReference type="Gene3D" id="3.60.10.10">
    <property type="entry name" value="Endonuclease/exonuclease/phosphatase"/>
    <property type="match status" value="1"/>
</dbReference>
<gene>
    <name evidence="1" type="ORF">Tco_0988825</name>
</gene>
<organism evidence="1 2">
    <name type="scientific">Tanacetum coccineum</name>
    <dbReference type="NCBI Taxonomy" id="301880"/>
    <lineage>
        <taxon>Eukaryota</taxon>
        <taxon>Viridiplantae</taxon>
        <taxon>Streptophyta</taxon>
        <taxon>Embryophyta</taxon>
        <taxon>Tracheophyta</taxon>
        <taxon>Spermatophyta</taxon>
        <taxon>Magnoliopsida</taxon>
        <taxon>eudicotyledons</taxon>
        <taxon>Gunneridae</taxon>
        <taxon>Pentapetalae</taxon>
        <taxon>asterids</taxon>
        <taxon>campanulids</taxon>
        <taxon>Asterales</taxon>
        <taxon>Asteraceae</taxon>
        <taxon>Asteroideae</taxon>
        <taxon>Anthemideae</taxon>
        <taxon>Anthemidinae</taxon>
        <taxon>Tanacetum</taxon>
    </lineage>
</organism>
<proteinExistence type="predicted"/>
<protein>
    <submittedName>
        <fullName evidence="1">Ribonuclease H-like domain-containing protein</fullName>
    </submittedName>
</protein>
<sequence length="348" mass="39673">MQELIRKENVVDLKLKIKNLENQITYSSRMIAKESKTKTKAMVKYVMIENGLTEKQAFRKVYDETGKILSVVEMESWSEEKLQFYKNSIGTKAFDNMVNQIGVECNDDMDGEVAKDISGIAQFLTQDVLATWNVKGMCNTLKQNEEWVLNTTDSCKGCRIAVGWDPFVISASLLAQSDQVMHLSVRSLLDDKLMYVSVIYKEISPKTRAKLWRNLCDHMSIAGNEPWVLLGDFNVILKSNENSNGLNVRSEGTQDFKECFDCLGIVDINISGLFYTWIQKIKNPKLGVSKKLDRIMGNSQFINSFPASFTTFMPYLSSDHCPCVLTLPDLPSRKPRPFRFMNFLADKK</sequence>
<dbReference type="SUPFAM" id="SSF56219">
    <property type="entry name" value="DNase I-like"/>
    <property type="match status" value="1"/>
</dbReference>
<comment type="caution">
    <text evidence="1">The sequence shown here is derived from an EMBL/GenBank/DDBJ whole genome shotgun (WGS) entry which is preliminary data.</text>
</comment>
<keyword evidence="2" id="KW-1185">Reference proteome</keyword>
<accession>A0ABQ5ES08</accession>
<reference evidence="1" key="2">
    <citation type="submission" date="2022-01" db="EMBL/GenBank/DDBJ databases">
        <authorList>
            <person name="Yamashiro T."/>
            <person name="Shiraishi A."/>
            <person name="Satake H."/>
            <person name="Nakayama K."/>
        </authorList>
    </citation>
    <scope>NUCLEOTIDE SEQUENCE</scope>
</reference>
<dbReference type="Proteomes" id="UP001151760">
    <property type="component" value="Unassembled WGS sequence"/>
</dbReference>
<name>A0ABQ5ES08_9ASTR</name>
<dbReference type="EMBL" id="BQNB010016616">
    <property type="protein sequence ID" value="GJT53771.1"/>
    <property type="molecule type" value="Genomic_DNA"/>
</dbReference>
<evidence type="ECO:0000313" key="2">
    <source>
        <dbReference type="Proteomes" id="UP001151760"/>
    </source>
</evidence>
<dbReference type="InterPro" id="IPR036691">
    <property type="entry name" value="Endo/exonu/phosph_ase_sf"/>
</dbReference>
<dbReference type="PANTHER" id="PTHR33710">
    <property type="entry name" value="BNAC02G09200D PROTEIN"/>
    <property type="match status" value="1"/>
</dbReference>
<reference evidence="1" key="1">
    <citation type="journal article" date="2022" name="Int. J. Mol. Sci.">
        <title>Draft Genome of Tanacetum Coccineum: Genomic Comparison of Closely Related Tanacetum-Family Plants.</title>
        <authorList>
            <person name="Yamashiro T."/>
            <person name="Shiraishi A."/>
            <person name="Nakayama K."/>
            <person name="Satake H."/>
        </authorList>
    </citation>
    <scope>NUCLEOTIDE SEQUENCE</scope>
</reference>